<gene>
    <name evidence="1" type="ORF">COLO4_37074</name>
</gene>
<dbReference type="AlphaFoldDB" id="A0A1R3G3G7"/>
<comment type="caution">
    <text evidence="1">The sequence shown here is derived from an EMBL/GenBank/DDBJ whole genome shotgun (WGS) entry which is preliminary data.</text>
</comment>
<evidence type="ECO:0000313" key="2">
    <source>
        <dbReference type="Proteomes" id="UP000187203"/>
    </source>
</evidence>
<evidence type="ECO:0000313" key="1">
    <source>
        <dbReference type="EMBL" id="OMO52615.1"/>
    </source>
</evidence>
<dbReference type="EMBL" id="AWUE01023827">
    <property type="protein sequence ID" value="OMO52615.1"/>
    <property type="molecule type" value="Genomic_DNA"/>
</dbReference>
<organism evidence="1 2">
    <name type="scientific">Corchorus olitorius</name>
    <dbReference type="NCBI Taxonomy" id="93759"/>
    <lineage>
        <taxon>Eukaryota</taxon>
        <taxon>Viridiplantae</taxon>
        <taxon>Streptophyta</taxon>
        <taxon>Embryophyta</taxon>
        <taxon>Tracheophyta</taxon>
        <taxon>Spermatophyta</taxon>
        <taxon>Magnoliopsida</taxon>
        <taxon>eudicotyledons</taxon>
        <taxon>Gunneridae</taxon>
        <taxon>Pentapetalae</taxon>
        <taxon>rosids</taxon>
        <taxon>malvids</taxon>
        <taxon>Malvales</taxon>
        <taxon>Malvaceae</taxon>
        <taxon>Grewioideae</taxon>
        <taxon>Apeibeae</taxon>
        <taxon>Corchorus</taxon>
    </lineage>
</organism>
<reference evidence="2" key="1">
    <citation type="submission" date="2013-09" db="EMBL/GenBank/DDBJ databases">
        <title>Corchorus olitorius genome sequencing.</title>
        <authorList>
            <person name="Alam M."/>
            <person name="Haque M.S."/>
            <person name="Islam M.S."/>
            <person name="Emdad E.M."/>
            <person name="Islam M.M."/>
            <person name="Ahmed B."/>
            <person name="Halim A."/>
            <person name="Hossen Q.M.M."/>
            <person name="Hossain M.Z."/>
            <person name="Ahmed R."/>
            <person name="Khan M.M."/>
            <person name="Islam R."/>
            <person name="Rashid M.M."/>
            <person name="Khan S.A."/>
            <person name="Rahman M.S."/>
            <person name="Alam M."/>
            <person name="Yahiya A.S."/>
            <person name="Khan M.S."/>
            <person name="Azam M.S."/>
            <person name="Haque T."/>
            <person name="Lashkar M.Z.H."/>
            <person name="Akhand A.I."/>
            <person name="Morshed G."/>
            <person name="Roy S."/>
            <person name="Uddin K.S."/>
            <person name="Rabeya T."/>
            <person name="Hossain A.S."/>
            <person name="Chowdhury A."/>
            <person name="Snigdha A.R."/>
            <person name="Mortoza M.S."/>
            <person name="Matin S.A."/>
            <person name="Hoque S.M.E."/>
            <person name="Islam M.K."/>
            <person name="Roy D.K."/>
            <person name="Haider R."/>
            <person name="Moosa M.M."/>
            <person name="Elias S.M."/>
            <person name="Hasan A.M."/>
            <person name="Jahan S."/>
            <person name="Shafiuddin M."/>
            <person name="Mahmood N."/>
            <person name="Shommy N.S."/>
        </authorList>
    </citation>
    <scope>NUCLEOTIDE SEQUENCE [LARGE SCALE GENOMIC DNA]</scope>
    <source>
        <strain evidence="2">cv. O-4</strain>
    </source>
</reference>
<dbReference type="Proteomes" id="UP000187203">
    <property type="component" value="Unassembled WGS sequence"/>
</dbReference>
<dbReference type="OrthoDB" id="2014299at2759"/>
<protein>
    <submittedName>
        <fullName evidence="1">Uncharacterized protein</fullName>
    </submittedName>
</protein>
<accession>A0A1R3G3G7</accession>
<name>A0A1R3G3G7_9ROSI</name>
<keyword evidence="2" id="KW-1185">Reference proteome</keyword>
<proteinExistence type="predicted"/>
<sequence>MALICLEQWDKSDEDTIGVIGLAAVGKLPVIPNVLEFIGIVFYGWKVKSAAKPYFMCK</sequence>